<dbReference type="PANTHER" id="PTHR42939:SF1">
    <property type="entry name" value="ABC TRANSPORTER ATP-BINDING PROTEIN ALBC-RELATED"/>
    <property type="match status" value="1"/>
</dbReference>
<sequence length="231" mass="26097">MIIFNDIKKIYGKNVAVNIQKLSLSENNIYGLIGPNGSGKTTTIRMLVGLLKPSFGNILINNSDIHSDIEIKTKLGYVPDNPNLYENLTGREFVEFICNLYYMDDNTNIDYFLDLFDISDKADTLISSYSKGMKQKISIIATLIHNPQILILDEPFTGLDPITIKKLKDYLKEFAKKNNNIVILSTHDLDVASNLCTDIIIIKNGNIIFNDNIKNLTIDSSLEDKFIEIIK</sequence>
<evidence type="ECO:0000256" key="3">
    <source>
        <dbReference type="ARBA" id="ARBA00022840"/>
    </source>
</evidence>
<dbReference type="InterPro" id="IPR017871">
    <property type="entry name" value="ABC_transporter-like_CS"/>
</dbReference>
<reference evidence="5 6" key="1">
    <citation type="submission" date="2020-08" db="EMBL/GenBank/DDBJ databases">
        <title>A Genomic Blueprint of the Chicken Gut Microbiome.</title>
        <authorList>
            <person name="Gilroy R."/>
            <person name="Ravi A."/>
            <person name="Getino M."/>
            <person name="Pursley I."/>
            <person name="Horton D.L."/>
            <person name="Alikhan N.-F."/>
            <person name="Baker D."/>
            <person name="Gharbi K."/>
            <person name="Hall N."/>
            <person name="Watson M."/>
            <person name="Adriaenssens E.M."/>
            <person name="Foster-Nyarko E."/>
            <person name="Jarju S."/>
            <person name="Secka A."/>
            <person name="Antonio M."/>
            <person name="Oren A."/>
            <person name="Chaudhuri R."/>
            <person name="La Ragione R.M."/>
            <person name="Hildebrand F."/>
            <person name="Pallen M.J."/>
        </authorList>
    </citation>
    <scope>NUCLEOTIDE SEQUENCE [LARGE SCALE GENOMIC DNA]</scope>
    <source>
        <strain evidence="5 6">Sa3CVN1</strain>
    </source>
</reference>
<dbReference type="EMBL" id="JACSRA010000055">
    <property type="protein sequence ID" value="MBD7913470.1"/>
    <property type="molecule type" value="Genomic_DNA"/>
</dbReference>
<name>A0ABR8PZ75_9CLOT</name>
<keyword evidence="1" id="KW-0813">Transport</keyword>
<dbReference type="PROSITE" id="PS00211">
    <property type="entry name" value="ABC_TRANSPORTER_1"/>
    <property type="match status" value="1"/>
</dbReference>
<keyword evidence="6" id="KW-1185">Reference proteome</keyword>
<evidence type="ECO:0000256" key="1">
    <source>
        <dbReference type="ARBA" id="ARBA00022448"/>
    </source>
</evidence>
<comment type="caution">
    <text evidence="5">The sequence shown here is derived from an EMBL/GenBank/DDBJ whole genome shotgun (WGS) entry which is preliminary data.</text>
</comment>
<feature type="domain" description="ABC transporter" evidence="4">
    <location>
        <begin position="2"/>
        <end position="229"/>
    </location>
</feature>
<dbReference type="InterPro" id="IPR003439">
    <property type="entry name" value="ABC_transporter-like_ATP-bd"/>
</dbReference>
<dbReference type="PROSITE" id="PS50893">
    <property type="entry name" value="ABC_TRANSPORTER_2"/>
    <property type="match status" value="1"/>
</dbReference>
<dbReference type="CDD" id="cd03230">
    <property type="entry name" value="ABC_DR_subfamily_A"/>
    <property type="match status" value="1"/>
</dbReference>
<dbReference type="Gene3D" id="3.40.50.300">
    <property type="entry name" value="P-loop containing nucleotide triphosphate hydrolases"/>
    <property type="match status" value="1"/>
</dbReference>
<dbReference type="InterPro" id="IPR003593">
    <property type="entry name" value="AAA+_ATPase"/>
</dbReference>
<proteinExistence type="predicted"/>
<dbReference type="InterPro" id="IPR051782">
    <property type="entry name" value="ABC_Transporter_VariousFunc"/>
</dbReference>
<evidence type="ECO:0000313" key="6">
    <source>
        <dbReference type="Proteomes" id="UP000627781"/>
    </source>
</evidence>
<accession>A0ABR8PZ75</accession>
<protein>
    <submittedName>
        <fullName evidence="5">ABC transporter ATP-binding protein</fullName>
    </submittedName>
</protein>
<gene>
    <name evidence="5" type="ORF">H9661_19140</name>
</gene>
<dbReference type="Proteomes" id="UP000627781">
    <property type="component" value="Unassembled WGS sequence"/>
</dbReference>
<dbReference type="SMART" id="SM00382">
    <property type="entry name" value="AAA"/>
    <property type="match status" value="1"/>
</dbReference>
<dbReference type="PANTHER" id="PTHR42939">
    <property type="entry name" value="ABC TRANSPORTER ATP-BINDING PROTEIN ALBC-RELATED"/>
    <property type="match status" value="1"/>
</dbReference>
<evidence type="ECO:0000256" key="2">
    <source>
        <dbReference type="ARBA" id="ARBA00022741"/>
    </source>
</evidence>
<evidence type="ECO:0000259" key="4">
    <source>
        <dbReference type="PROSITE" id="PS50893"/>
    </source>
</evidence>
<dbReference type="InterPro" id="IPR027417">
    <property type="entry name" value="P-loop_NTPase"/>
</dbReference>
<dbReference type="GO" id="GO:0005524">
    <property type="term" value="F:ATP binding"/>
    <property type="evidence" value="ECO:0007669"/>
    <property type="project" value="UniProtKB-KW"/>
</dbReference>
<dbReference type="SUPFAM" id="SSF52540">
    <property type="entry name" value="P-loop containing nucleoside triphosphate hydrolases"/>
    <property type="match status" value="1"/>
</dbReference>
<organism evidence="5 6">
    <name type="scientific">Clostridium cibarium</name>
    <dbReference type="NCBI Taxonomy" id="2762247"/>
    <lineage>
        <taxon>Bacteria</taxon>
        <taxon>Bacillati</taxon>
        <taxon>Bacillota</taxon>
        <taxon>Clostridia</taxon>
        <taxon>Eubacteriales</taxon>
        <taxon>Clostridiaceae</taxon>
        <taxon>Clostridium</taxon>
    </lineage>
</organism>
<keyword evidence="2" id="KW-0547">Nucleotide-binding</keyword>
<dbReference type="Pfam" id="PF00005">
    <property type="entry name" value="ABC_tran"/>
    <property type="match status" value="1"/>
</dbReference>
<keyword evidence="3 5" id="KW-0067">ATP-binding</keyword>
<evidence type="ECO:0000313" key="5">
    <source>
        <dbReference type="EMBL" id="MBD7913470.1"/>
    </source>
</evidence>
<dbReference type="RefSeq" id="WP_191770379.1">
    <property type="nucleotide sequence ID" value="NZ_JACSRA010000055.1"/>
</dbReference>